<dbReference type="Gene3D" id="1.20.1280.50">
    <property type="match status" value="1"/>
</dbReference>
<dbReference type="RefSeq" id="WP_275087803.1">
    <property type="nucleotide sequence ID" value="NZ_CP119078.1"/>
</dbReference>
<organism evidence="2 3">
    <name type="scientific">Legionella cardiaca</name>
    <dbReference type="NCBI Taxonomy" id="1071983"/>
    <lineage>
        <taxon>Bacteria</taxon>
        <taxon>Pseudomonadati</taxon>
        <taxon>Pseudomonadota</taxon>
        <taxon>Gammaproteobacteria</taxon>
        <taxon>Legionellales</taxon>
        <taxon>Legionellaceae</taxon>
        <taxon>Legionella</taxon>
    </lineage>
</organism>
<reference evidence="2 3" key="1">
    <citation type="submission" date="2023-02" db="EMBL/GenBank/DDBJ databases">
        <title>Genome Sequence of L. cardiaca H63T.</title>
        <authorList>
            <person name="Lopez A.E."/>
            <person name="Cianciotto N.P."/>
        </authorList>
    </citation>
    <scope>NUCLEOTIDE SEQUENCE [LARGE SCALE GENOMIC DNA]</scope>
    <source>
        <strain evidence="2 3">H63</strain>
    </source>
</reference>
<dbReference type="InterPro" id="IPR001810">
    <property type="entry name" value="F-box_dom"/>
</dbReference>
<protein>
    <submittedName>
        <fullName evidence="2">F-box-like domain-containing protein</fullName>
    </submittedName>
</protein>
<dbReference type="EMBL" id="CP119078">
    <property type="protein sequence ID" value="WED41979.1"/>
    <property type="molecule type" value="Genomic_DNA"/>
</dbReference>
<dbReference type="InterPro" id="IPR036047">
    <property type="entry name" value="F-box-like_dom_sf"/>
</dbReference>
<dbReference type="Pfam" id="PF12937">
    <property type="entry name" value="F-box-like"/>
    <property type="match status" value="1"/>
</dbReference>
<proteinExistence type="predicted"/>
<dbReference type="SUPFAM" id="SSF81383">
    <property type="entry name" value="F-box domain"/>
    <property type="match status" value="1"/>
</dbReference>
<evidence type="ECO:0000313" key="2">
    <source>
        <dbReference type="EMBL" id="WED41979.1"/>
    </source>
</evidence>
<evidence type="ECO:0000313" key="3">
    <source>
        <dbReference type="Proteomes" id="UP001222087"/>
    </source>
</evidence>
<keyword evidence="3" id="KW-1185">Reference proteome</keyword>
<sequence>MLQDNRDILLTMYNFLPKRDLINMLLVCKTWREVGRDKRLWGNVPYDTFRDMITSLDVQLRDFVLSDVIDLKLAKQLQTLWNMDEKGRAEQLQKLVPELWPKEISLQKPLSSKLGAVLLLGRFISKDDLEAIWRKHQRTAVWTSLFVSTYLLSDQKPVHLFLLLNTVPVIKALKSGQCKMDELVRLDPWQINGFKDARGLKALEKGHLTSAIVAKMKTPFDFTFFYFQDAHETLNTQCKP</sequence>
<name>A0ABY8AQB8_9GAMM</name>
<dbReference type="Proteomes" id="UP001222087">
    <property type="component" value="Chromosome"/>
</dbReference>
<feature type="domain" description="F-box" evidence="1">
    <location>
        <begin position="7"/>
        <end position="42"/>
    </location>
</feature>
<gene>
    <name evidence="2" type="ORF">PXX05_08525</name>
</gene>
<accession>A0ABY8AQB8</accession>
<evidence type="ECO:0000259" key="1">
    <source>
        <dbReference type="Pfam" id="PF12937"/>
    </source>
</evidence>